<dbReference type="InterPro" id="IPR043504">
    <property type="entry name" value="Peptidase_S1_PA_chymotrypsin"/>
</dbReference>
<dbReference type="RefSeq" id="WP_229688209.1">
    <property type="nucleotide sequence ID" value="NZ_BMMJ01000002.1"/>
</dbReference>
<feature type="chain" id="PRO_5008748273" description="V8-like Glu-specific endopeptidase" evidence="3">
    <location>
        <begin position="33"/>
        <end position="364"/>
    </location>
</feature>
<feature type="signal peptide" evidence="3">
    <location>
        <begin position="1"/>
        <end position="32"/>
    </location>
</feature>
<reference evidence="4 5" key="1">
    <citation type="submission" date="2016-06" db="EMBL/GenBank/DDBJ databases">
        <authorList>
            <person name="Kjaerup R.B."/>
            <person name="Dalgaard T.S."/>
            <person name="Juul-Madsen H.R."/>
        </authorList>
    </citation>
    <scope>NUCLEOTIDE SEQUENCE [LARGE SCALE GENOMIC DNA]</scope>
    <source>
        <strain evidence="4 5">DSM 45577</strain>
    </source>
</reference>
<dbReference type="InterPro" id="IPR050966">
    <property type="entry name" value="Glutamyl_endopeptidase"/>
</dbReference>
<dbReference type="EMBL" id="FMIA01000002">
    <property type="protein sequence ID" value="SCL59650.1"/>
    <property type="molecule type" value="Genomic_DNA"/>
</dbReference>
<feature type="compositionally biased region" description="Low complexity" evidence="2">
    <location>
        <begin position="47"/>
        <end position="69"/>
    </location>
</feature>
<dbReference type="Gene3D" id="2.40.10.10">
    <property type="entry name" value="Trypsin-like serine proteases"/>
    <property type="match status" value="2"/>
</dbReference>
<dbReference type="Proteomes" id="UP000198937">
    <property type="component" value="Unassembled WGS sequence"/>
</dbReference>
<proteinExistence type="predicted"/>
<gene>
    <name evidence="4" type="ORF">GA0070617_4159</name>
</gene>
<keyword evidence="5" id="KW-1185">Reference proteome</keyword>
<dbReference type="PANTHER" id="PTHR15462">
    <property type="entry name" value="SERINE PROTEASE"/>
    <property type="match status" value="1"/>
</dbReference>
<keyword evidence="1 3" id="KW-0732">Signal</keyword>
<protein>
    <recommendedName>
        <fullName evidence="6">V8-like Glu-specific endopeptidase</fullName>
    </recommendedName>
</protein>
<evidence type="ECO:0000313" key="4">
    <source>
        <dbReference type="EMBL" id="SCL59650.1"/>
    </source>
</evidence>
<feature type="region of interest" description="Disordered" evidence="2">
    <location>
        <begin position="35"/>
        <end position="69"/>
    </location>
</feature>
<evidence type="ECO:0008006" key="6">
    <source>
        <dbReference type="Google" id="ProtNLM"/>
    </source>
</evidence>
<sequence length="364" mass="38170">MSHSPFHRSVASRLLILSALVLPLLYATGATAAPTRTTDRAGTIDRAGTADPAGTAGTAGPAATGVPATVDADGTARFTRAAGPATDPARYWTARRLAAATPLDETAKTAAATGGARTPLPRPDAVVRYATGEAAPAAAARRAVQLNESITVGKIFFTNSTTGAGNYCSASVVNSAARNMVFTAAHCLHDGPGRTWHTANWMFVPSYRDGARPYGSWSWSTLAVPSGWVSTRERQYDVGVALVIGSRSVVDAVGANGLFTGGGRTYHYDIFGYPGNRSGGEVQWVCSGTSSDGGSNRIEMGCPWGGGASGGPWYYRYDNSTRIGDVHGVTSYTNDRDNPSYIGSPYFSDAVVGTLYRTYANRTW</sequence>
<dbReference type="InterPro" id="IPR009003">
    <property type="entry name" value="Peptidase_S1_PA"/>
</dbReference>
<evidence type="ECO:0000256" key="3">
    <source>
        <dbReference type="SAM" id="SignalP"/>
    </source>
</evidence>
<accession>A0A1C6V0U5</accession>
<evidence type="ECO:0000256" key="2">
    <source>
        <dbReference type="SAM" id="MobiDB-lite"/>
    </source>
</evidence>
<dbReference type="SUPFAM" id="SSF50494">
    <property type="entry name" value="Trypsin-like serine proteases"/>
    <property type="match status" value="1"/>
</dbReference>
<name>A0A1C6V0U5_9ACTN</name>
<evidence type="ECO:0000313" key="5">
    <source>
        <dbReference type="Proteomes" id="UP000198937"/>
    </source>
</evidence>
<evidence type="ECO:0000256" key="1">
    <source>
        <dbReference type="ARBA" id="ARBA00022729"/>
    </source>
</evidence>
<organism evidence="4 5">
    <name type="scientific">Micromonospora yangpuensis</name>
    <dbReference type="NCBI Taxonomy" id="683228"/>
    <lineage>
        <taxon>Bacteria</taxon>
        <taxon>Bacillati</taxon>
        <taxon>Actinomycetota</taxon>
        <taxon>Actinomycetes</taxon>
        <taxon>Micromonosporales</taxon>
        <taxon>Micromonosporaceae</taxon>
        <taxon>Micromonospora</taxon>
    </lineage>
</organism>
<dbReference type="STRING" id="683228.GA0070617_4159"/>
<dbReference type="AlphaFoldDB" id="A0A1C6V0U5"/>